<dbReference type="InterPro" id="IPR036412">
    <property type="entry name" value="HAD-like_sf"/>
</dbReference>
<sequence>MLFRPEYVFDSIADVSIEFLERENIKALILDLDNTLTTHNNPVPNERIGKWLDAMKKTDVKMIILSNNHYERVKPFADVLGLDFVCDAGKPLSKGYKRALSELGTDKSETASVGDQIFTDVLGSGLAGIRSIFTFPIVYETGFWFRVKRALEKPLLPKRKRIQKDVNL</sequence>
<proteinExistence type="predicted"/>
<dbReference type="InterPro" id="IPR023214">
    <property type="entry name" value="HAD_sf"/>
</dbReference>
<protein>
    <submittedName>
        <fullName evidence="1">YqeG family HAD IIIA-type phosphatase</fullName>
    </submittedName>
</protein>
<evidence type="ECO:0000313" key="2">
    <source>
        <dbReference type="Proteomes" id="UP000823982"/>
    </source>
</evidence>
<dbReference type="SUPFAM" id="SSF56784">
    <property type="entry name" value="HAD-like"/>
    <property type="match status" value="1"/>
</dbReference>
<organism evidence="1 2">
    <name type="scientific">Candidatus Faeciplasma gallinarum</name>
    <dbReference type="NCBI Taxonomy" id="2840799"/>
    <lineage>
        <taxon>Bacteria</taxon>
        <taxon>Bacillati</taxon>
        <taxon>Bacillota</taxon>
        <taxon>Clostridia</taxon>
        <taxon>Eubacteriales</taxon>
        <taxon>Oscillospiraceae</taxon>
        <taxon>Oscillospiraceae incertae sedis</taxon>
        <taxon>Candidatus Faeciplasma</taxon>
    </lineage>
</organism>
<dbReference type="Proteomes" id="UP000823982">
    <property type="component" value="Unassembled WGS sequence"/>
</dbReference>
<comment type="caution">
    <text evidence="1">The sequence shown here is derived from an EMBL/GenBank/DDBJ whole genome shotgun (WGS) entry which is preliminary data.</text>
</comment>
<name>A0A9D1JI05_9FIRM</name>
<dbReference type="Pfam" id="PF00702">
    <property type="entry name" value="Hydrolase"/>
    <property type="match status" value="1"/>
</dbReference>
<gene>
    <name evidence="1" type="ORF">IAD01_02415</name>
</gene>
<accession>A0A9D1JI05</accession>
<reference evidence="1" key="1">
    <citation type="submission" date="2020-10" db="EMBL/GenBank/DDBJ databases">
        <authorList>
            <person name="Gilroy R."/>
        </authorList>
    </citation>
    <scope>NUCLEOTIDE SEQUENCE</scope>
    <source>
        <strain evidence="1">CHK157-1446</strain>
    </source>
</reference>
<reference evidence="1" key="2">
    <citation type="journal article" date="2021" name="PeerJ">
        <title>Extensive microbial diversity within the chicken gut microbiome revealed by metagenomics and culture.</title>
        <authorList>
            <person name="Gilroy R."/>
            <person name="Ravi A."/>
            <person name="Getino M."/>
            <person name="Pursley I."/>
            <person name="Horton D.L."/>
            <person name="Alikhan N.F."/>
            <person name="Baker D."/>
            <person name="Gharbi K."/>
            <person name="Hall N."/>
            <person name="Watson M."/>
            <person name="Adriaenssens E.M."/>
            <person name="Foster-Nyarko E."/>
            <person name="Jarju S."/>
            <person name="Secka A."/>
            <person name="Antonio M."/>
            <person name="Oren A."/>
            <person name="Chaudhuri R.R."/>
            <person name="La Ragione R."/>
            <person name="Hildebrand F."/>
            <person name="Pallen M.J."/>
        </authorList>
    </citation>
    <scope>NUCLEOTIDE SEQUENCE</scope>
    <source>
        <strain evidence="1">CHK157-1446</strain>
    </source>
</reference>
<dbReference type="EMBL" id="DVIR01000024">
    <property type="protein sequence ID" value="HIS24240.1"/>
    <property type="molecule type" value="Genomic_DNA"/>
</dbReference>
<evidence type="ECO:0000313" key="1">
    <source>
        <dbReference type="EMBL" id="HIS24240.1"/>
    </source>
</evidence>
<dbReference type="AlphaFoldDB" id="A0A9D1JI05"/>
<dbReference type="Gene3D" id="3.40.50.1000">
    <property type="entry name" value="HAD superfamily/HAD-like"/>
    <property type="match status" value="1"/>
</dbReference>
<dbReference type="GO" id="GO:0008962">
    <property type="term" value="F:phosphatidylglycerophosphatase activity"/>
    <property type="evidence" value="ECO:0007669"/>
    <property type="project" value="InterPro"/>
</dbReference>
<dbReference type="InterPro" id="IPR010021">
    <property type="entry name" value="PGPP1/Gep4"/>
</dbReference>
<dbReference type="NCBIfam" id="TIGR01668">
    <property type="entry name" value="YqeG_hyp_ppase"/>
    <property type="match status" value="1"/>
</dbReference>